<evidence type="ECO:0000256" key="2">
    <source>
        <dbReference type="ARBA" id="ARBA00008163"/>
    </source>
</evidence>
<keyword evidence="7" id="KW-0998">Cell outer membrane</keyword>
<evidence type="ECO:0000256" key="6">
    <source>
        <dbReference type="ARBA" id="ARBA00023136"/>
    </source>
</evidence>
<sequence>MHQYKTLCSIALILAAGASGVQHSAFASGFSLPEASVAGLSTTNAMVANPNETGAFAYNPAAMGFHETSSLAVGTVLIGPSFSVTTASGDHDSQGADWLAGPMIQGAFRLNEQWRLGLGVTAPFGLETRWRDGTFPAVSGTATLPVPPPLNPKVPRGQPTASKLEILDVSPTATYRVNEDLSLSGGLDIYWARSAQLNSTAGELSGDGTGLGFNLSALYRHGPWSLGAAFRSTATLGLEGDYLPLSQTLVALRRLAPAQSAELDVDLPWRLQIGARYAFSDQLAVEFDWTRTGWSEFNDLKIKGKNSGALIFSDANDWSDASAWRLGATYQLRPETQLRFGYAYDETGQGDDHYSARVPDNDRHLFSIGVAQALGQGYSLEAGYMYVKGVDRDYRSSRHYVSGSDLNGSDALNGDYAMDAHLIGLEIVKVF</sequence>
<dbReference type="EMBL" id="SMAO01000001">
    <property type="protein sequence ID" value="TCT24005.1"/>
    <property type="molecule type" value="Genomic_DNA"/>
</dbReference>
<dbReference type="GO" id="GO:0015483">
    <property type="term" value="F:long-chain fatty acid transporting porin activity"/>
    <property type="evidence" value="ECO:0007669"/>
    <property type="project" value="TreeGrafter"/>
</dbReference>
<evidence type="ECO:0000313" key="10">
    <source>
        <dbReference type="Proteomes" id="UP000295717"/>
    </source>
</evidence>
<dbReference type="RefSeq" id="WP_132975082.1">
    <property type="nucleotide sequence ID" value="NZ_SMAO01000001.1"/>
</dbReference>
<feature type="chain" id="PRO_5020803147" evidence="8">
    <location>
        <begin position="28"/>
        <end position="431"/>
    </location>
</feature>
<dbReference type="PANTHER" id="PTHR35093:SF8">
    <property type="entry name" value="OUTER MEMBRANE PROTEIN NMB0088-RELATED"/>
    <property type="match status" value="1"/>
</dbReference>
<dbReference type="AlphaFoldDB" id="A0A4R3N4S7"/>
<name>A0A4R3N4S7_9GAMM</name>
<gene>
    <name evidence="9" type="ORF">EDC35_101322</name>
</gene>
<proteinExistence type="inferred from homology"/>
<dbReference type="InterPro" id="IPR005017">
    <property type="entry name" value="OMPP1/FadL/TodX"/>
</dbReference>
<protein>
    <submittedName>
        <fullName evidence="9">Long-chain fatty acid transport protein</fullName>
    </submittedName>
</protein>
<reference evidence="9 10" key="1">
    <citation type="submission" date="2019-03" db="EMBL/GenBank/DDBJ databases">
        <title>Genomic Encyclopedia of Type Strains, Phase IV (KMG-IV): sequencing the most valuable type-strain genomes for metagenomic binning, comparative biology and taxonomic classification.</title>
        <authorList>
            <person name="Goeker M."/>
        </authorList>
    </citation>
    <scope>NUCLEOTIDE SEQUENCE [LARGE SCALE GENOMIC DNA]</scope>
    <source>
        <strain evidence="9 10">DSM 13587</strain>
    </source>
</reference>
<comment type="similarity">
    <text evidence="2">Belongs to the OmpP1/FadL family.</text>
</comment>
<dbReference type="Gene3D" id="2.40.160.60">
    <property type="entry name" value="Outer membrane protein transport protein (OMPP1/FadL/TodX)"/>
    <property type="match status" value="1"/>
</dbReference>
<evidence type="ECO:0000256" key="7">
    <source>
        <dbReference type="ARBA" id="ARBA00023237"/>
    </source>
</evidence>
<dbReference type="Pfam" id="PF03349">
    <property type="entry name" value="Toluene_X"/>
    <property type="match status" value="2"/>
</dbReference>
<dbReference type="GO" id="GO:0009279">
    <property type="term" value="C:cell outer membrane"/>
    <property type="evidence" value="ECO:0007669"/>
    <property type="project" value="UniProtKB-SubCell"/>
</dbReference>
<keyword evidence="6" id="KW-0472">Membrane</keyword>
<organism evidence="9 10">
    <name type="scientific">Thiobaca trueperi</name>
    <dbReference type="NCBI Taxonomy" id="127458"/>
    <lineage>
        <taxon>Bacteria</taxon>
        <taxon>Pseudomonadati</taxon>
        <taxon>Pseudomonadota</taxon>
        <taxon>Gammaproteobacteria</taxon>
        <taxon>Chromatiales</taxon>
        <taxon>Chromatiaceae</taxon>
        <taxon>Thiobaca</taxon>
    </lineage>
</organism>
<keyword evidence="10" id="KW-1185">Reference proteome</keyword>
<keyword evidence="3" id="KW-1134">Transmembrane beta strand</keyword>
<dbReference type="SUPFAM" id="SSF56935">
    <property type="entry name" value="Porins"/>
    <property type="match status" value="1"/>
</dbReference>
<dbReference type="Proteomes" id="UP000295717">
    <property type="component" value="Unassembled WGS sequence"/>
</dbReference>
<evidence type="ECO:0000256" key="5">
    <source>
        <dbReference type="ARBA" id="ARBA00022729"/>
    </source>
</evidence>
<evidence type="ECO:0000256" key="1">
    <source>
        <dbReference type="ARBA" id="ARBA00004571"/>
    </source>
</evidence>
<evidence type="ECO:0000256" key="4">
    <source>
        <dbReference type="ARBA" id="ARBA00022692"/>
    </source>
</evidence>
<dbReference type="PANTHER" id="PTHR35093">
    <property type="entry name" value="OUTER MEMBRANE PROTEIN NMB0088-RELATED"/>
    <property type="match status" value="1"/>
</dbReference>
<feature type="signal peptide" evidence="8">
    <location>
        <begin position="1"/>
        <end position="27"/>
    </location>
</feature>
<accession>A0A4R3N4S7</accession>
<keyword evidence="5 8" id="KW-0732">Signal</keyword>
<dbReference type="OrthoDB" id="19849at2"/>
<comment type="caution">
    <text evidence="9">The sequence shown here is derived from an EMBL/GenBank/DDBJ whole genome shotgun (WGS) entry which is preliminary data.</text>
</comment>
<keyword evidence="4" id="KW-0812">Transmembrane</keyword>
<evidence type="ECO:0000313" key="9">
    <source>
        <dbReference type="EMBL" id="TCT24005.1"/>
    </source>
</evidence>
<comment type="subcellular location">
    <subcellularLocation>
        <location evidence="1">Cell outer membrane</location>
        <topology evidence="1">Multi-pass membrane protein</topology>
    </subcellularLocation>
</comment>
<evidence type="ECO:0000256" key="8">
    <source>
        <dbReference type="SAM" id="SignalP"/>
    </source>
</evidence>
<evidence type="ECO:0000256" key="3">
    <source>
        <dbReference type="ARBA" id="ARBA00022452"/>
    </source>
</evidence>